<keyword evidence="1" id="KW-0472">Membrane</keyword>
<evidence type="ECO:0000256" key="1">
    <source>
        <dbReference type="SAM" id="Phobius"/>
    </source>
</evidence>
<dbReference type="Proteomes" id="UP000199309">
    <property type="component" value="Unassembled WGS sequence"/>
</dbReference>
<keyword evidence="3" id="KW-1185">Reference proteome</keyword>
<dbReference type="OrthoDB" id="1630658at2"/>
<dbReference type="AlphaFoldDB" id="A0A1G9V2K7"/>
<feature type="transmembrane region" description="Helical" evidence="1">
    <location>
        <begin position="24"/>
        <end position="42"/>
    </location>
</feature>
<dbReference type="STRING" id="349095.SAMN05660299_01312"/>
<sequence length="161" mass="19150">MDKLGLMQRFSCGEIEEKYENSRIFSMFMQLIFTLVGAYFLWDMLPEPTFFSKLDNMGVLVFCLWRIHRQRDIICYVTEKGIIVRRQFMSLREFIDEQTHEEKSLVFIPYENIFSISDDWREIQLGAPEEGGIAVLPIHLQFLSSKNKQAVIQRIKKEQEK</sequence>
<organism evidence="2 3">
    <name type="scientific">Megasphaera paucivorans</name>
    <dbReference type="NCBI Taxonomy" id="349095"/>
    <lineage>
        <taxon>Bacteria</taxon>
        <taxon>Bacillati</taxon>
        <taxon>Bacillota</taxon>
        <taxon>Negativicutes</taxon>
        <taxon>Veillonellales</taxon>
        <taxon>Veillonellaceae</taxon>
        <taxon>Megasphaera</taxon>
    </lineage>
</organism>
<dbReference type="EMBL" id="FNHQ01000011">
    <property type="protein sequence ID" value="SDM66454.1"/>
    <property type="molecule type" value="Genomic_DNA"/>
</dbReference>
<keyword evidence="1" id="KW-1133">Transmembrane helix</keyword>
<protein>
    <submittedName>
        <fullName evidence="2">Uncharacterized protein</fullName>
    </submittedName>
</protein>
<name>A0A1G9V2K7_9FIRM</name>
<evidence type="ECO:0000313" key="3">
    <source>
        <dbReference type="Proteomes" id="UP000199309"/>
    </source>
</evidence>
<keyword evidence="1" id="KW-0812">Transmembrane</keyword>
<accession>A0A1G9V2K7</accession>
<dbReference type="RefSeq" id="WP_091649604.1">
    <property type="nucleotide sequence ID" value="NZ_FNHQ01000011.1"/>
</dbReference>
<evidence type="ECO:0000313" key="2">
    <source>
        <dbReference type="EMBL" id="SDM66454.1"/>
    </source>
</evidence>
<proteinExistence type="predicted"/>
<reference evidence="2 3" key="1">
    <citation type="submission" date="2016-10" db="EMBL/GenBank/DDBJ databases">
        <authorList>
            <person name="de Groot N.N."/>
        </authorList>
    </citation>
    <scope>NUCLEOTIDE SEQUENCE [LARGE SCALE GENOMIC DNA]</scope>
    <source>
        <strain evidence="2 3">DSM 16981</strain>
    </source>
</reference>
<gene>
    <name evidence="2" type="ORF">SAMN05660299_01312</name>
</gene>